<proteinExistence type="predicted"/>
<evidence type="ECO:0000259" key="8">
    <source>
        <dbReference type="PROSITE" id="PS51372"/>
    </source>
</evidence>
<protein>
    <submittedName>
        <fullName evidence="9">Transcription antiterminator</fullName>
    </submittedName>
</protein>
<dbReference type="Pfam" id="PF00874">
    <property type="entry name" value="PRD"/>
    <property type="match status" value="2"/>
</dbReference>
<dbReference type="Gene3D" id="3.40.50.2300">
    <property type="match status" value="1"/>
</dbReference>
<dbReference type="InterPro" id="IPR036388">
    <property type="entry name" value="WH-like_DNA-bd_sf"/>
</dbReference>
<dbReference type="InterPro" id="IPR002178">
    <property type="entry name" value="PTS_EIIA_type-2_dom"/>
</dbReference>
<evidence type="ECO:0000313" key="12">
    <source>
        <dbReference type="Proteomes" id="UP000251853"/>
    </source>
</evidence>
<dbReference type="Pfam" id="PF08279">
    <property type="entry name" value="HTH_11"/>
    <property type="match status" value="1"/>
</dbReference>
<dbReference type="InterPro" id="IPR007737">
    <property type="entry name" value="Mga_HTH"/>
</dbReference>
<dbReference type="Gene3D" id="3.40.930.10">
    <property type="entry name" value="Mannitol-specific EII, Chain A"/>
    <property type="match status" value="1"/>
</dbReference>
<dbReference type="Gene3D" id="1.10.1790.10">
    <property type="entry name" value="PRD domain"/>
    <property type="match status" value="2"/>
</dbReference>
<dbReference type="GO" id="GO:0003677">
    <property type="term" value="F:DNA binding"/>
    <property type="evidence" value="ECO:0007669"/>
    <property type="project" value="InterPro"/>
</dbReference>
<dbReference type="Pfam" id="PF05043">
    <property type="entry name" value="Mga"/>
    <property type="match status" value="1"/>
</dbReference>
<dbReference type="SUPFAM" id="SSF63520">
    <property type="entry name" value="PTS-regulatory domain, PRD"/>
    <property type="match status" value="2"/>
</dbReference>
<dbReference type="PROSITE" id="PS51094">
    <property type="entry name" value="PTS_EIIA_TYPE_2"/>
    <property type="match status" value="1"/>
</dbReference>
<evidence type="ECO:0000256" key="2">
    <source>
        <dbReference type="ARBA" id="ARBA00022737"/>
    </source>
</evidence>
<accession>A0A174TB18</accession>
<evidence type="ECO:0000259" key="6">
    <source>
        <dbReference type="PROSITE" id="PS51094"/>
    </source>
</evidence>
<dbReference type="GO" id="GO:0009401">
    <property type="term" value="P:phosphoenolpyruvate-dependent sugar phosphotransferase system"/>
    <property type="evidence" value="ECO:0007669"/>
    <property type="project" value="InterPro"/>
</dbReference>
<feature type="domain" description="PTS EIIB type-2" evidence="7">
    <location>
        <begin position="413"/>
        <end position="503"/>
    </location>
</feature>
<dbReference type="InterPro" id="IPR013196">
    <property type="entry name" value="HTH_11"/>
</dbReference>
<keyword evidence="12" id="KW-1185">Reference proteome</keyword>
<keyword evidence="5" id="KW-0804">Transcription</keyword>
<dbReference type="SUPFAM" id="SSF55804">
    <property type="entry name" value="Phoshotransferase/anion transport protein"/>
    <property type="match status" value="1"/>
</dbReference>
<gene>
    <name evidence="9" type="primary">licR_5</name>
    <name evidence="10" type="synonym">licR_1</name>
    <name evidence="9" type="ORF">ERS852480_04777</name>
    <name evidence="10" type="ORF">NCTC11224_00426</name>
</gene>
<evidence type="ECO:0000313" key="10">
    <source>
        <dbReference type="EMBL" id="SQB04037.1"/>
    </source>
</evidence>
<dbReference type="SUPFAM" id="SSF46894">
    <property type="entry name" value="C-terminal effector domain of the bipartite response regulators"/>
    <property type="match status" value="1"/>
</dbReference>
<dbReference type="Pfam" id="PF00359">
    <property type="entry name" value="PTS_EIIA_2"/>
    <property type="match status" value="1"/>
</dbReference>
<evidence type="ECO:0000259" key="7">
    <source>
        <dbReference type="PROSITE" id="PS51099"/>
    </source>
</evidence>
<reference evidence="10 12" key="2">
    <citation type="submission" date="2018-06" db="EMBL/GenBank/DDBJ databases">
        <authorList>
            <consortium name="Pathogen Informatics"/>
            <person name="Doyle S."/>
        </authorList>
    </citation>
    <scope>NUCLEOTIDE SEQUENCE [LARGE SCALE GENOMIC DNA]</scope>
    <source>
        <strain evidence="10 12">NCTC11224</strain>
    </source>
</reference>
<dbReference type="Proteomes" id="UP000095512">
    <property type="component" value="Unassembled WGS sequence"/>
</dbReference>
<dbReference type="SUPFAM" id="SSF52794">
    <property type="entry name" value="PTS system IIB component-like"/>
    <property type="match status" value="1"/>
</dbReference>
<evidence type="ECO:0000256" key="4">
    <source>
        <dbReference type="ARBA" id="ARBA00023159"/>
    </source>
</evidence>
<dbReference type="InterPro" id="IPR016032">
    <property type="entry name" value="Sig_transdc_resp-reg_C-effctor"/>
</dbReference>
<dbReference type="AlphaFoldDB" id="A0A174TB18"/>
<organism evidence="9 11">
    <name type="scientific">Enterocloster clostridioformis</name>
    <dbReference type="NCBI Taxonomy" id="1531"/>
    <lineage>
        <taxon>Bacteria</taxon>
        <taxon>Bacillati</taxon>
        <taxon>Bacillota</taxon>
        <taxon>Clostridia</taxon>
        <taxon>Lachnospirales</taxon>
        <taxon>Lachnospiraceae</taxon>
        <taxon>Enterocloster</taxon>
    </lineage>
</organism>
<dbReference type="InterPro" id="IPR016152">
    <property type="entry name" value="PTrfase/Anion_transptr"/>
</dbReference>
<dbReference type="GO" id="GO:0006355">
    <property type="term" value="P:regulation of DNA-templated transcription"/>
    <property type="evidence" value="ECO:0007669"/>
    <property type="project" value="InterPro"/>
</dbReference>
<name>A0A174TB18_9FIRM</name>
<dbReference type="InterPro" id="IPR013011">
    <property type="entry name" value="PTS_EIIB_2"/>
</dbReference>
<dbReference type="PANTHER" id="PTHR30185">
    <property type="entry name" value="CRYPTIC BETA-GLUCOSIDE BGL OPERON ANTITERMINATOR"/>
    <property type="match status" value="1"/>
</dbReference>
<feature type="domain" description="PRD" evidence="8">
    <location>
        <begin position="184"/>
        <end position="289"/>
    </location>
</feature>
<dbReference type="Gene3D" id="1.10.10.10">
    <property type="entry name" value="Winged helix-like DNA-binding domain superfamily/Winged helix DNA-binding domain"/>
    <property type="match status" value="1"/>
</dbReference>
<evidence type="ECO:0000313" key="9">
    <source>
        <dbReference type="EMBL" id="CUQ07163.1"/>
    </source>
</evidence>
<keyword evidence="2" id="KW-0677">Repeat</keyword>
<dbReference type="EMBL" id="UAVW01000001">
    <property type="protein sequence ID" value="SQB04037.1"/>
    <property type="molecule type" value="Genomic_DNA"/>
</dbReference>
<dbReference type="CDD" id="cd00211">
    <property type="entry name" value="PTS_IIA_fru"/>
    <property type="match status" value="1"/>
</dbReference>
<evidence type="ECO:0000313" key="11">
    <source>
        <dbReference type="Proteomes" id="UP000095512"/>
    </source>
</evidence>
<keyword evidence="4" id="KW-0010">Activator</keyword>
<dbReference type="CDD" id="cd05568">
    <property type="entry name" value="PTS_IIB_bgl_like"/>
    <property type="match status" value="1"/>
</dbReference>
<dbReference type="InterPro" id="IPR036634">
    <property type="entry name" value="PRD_sf"/>
</dbReference>
<feature type="domain" description="PTS EIIA type-2" evidence="6">
    <location>
        <begin position="515"/>
        <end position="651"/>
    </location>
</feature>
<keyword evidence="1" id="KW-0808">Transferase</keyword>
<dbReference type="Proteomes" id="UP000251853">
    <property type="component" value="Unassembled WGS sequence"/>
</dbReference>
<dbReference type="EMBL" id="CZAB01000082">
    <property type="protein sequence ID" value="CUQ07163.1"/>
    <property type="molecule type" value="Genomic_DNA"/>
</dbReference>
<dbReference type="PROSITE" id="PS51372">
    <property type="entry name" value="PRD_2"/>
    <property type="match status" value="2"/>
</dbReference>
<dbReference type="PROSITE" id="PS51099">
    <property type="entry name" value="PTS_EIIB_TYPE_2"/>
    <property type="match status" value="1"/>
</dbReference>
<reference evidence="9 11" key="1">
    <citation type="submission" date="2015-09" db="EMBL/GenBank/DDBJ databases">
        <authorList>
            <consortium name="Pathogen Informatics"/>
        </authorList>
    </citation>
    <scope>NUCLEOTIDE SEQUENCE [LARGE SCALE GENOMIC DNA]</scope>
    <source>
        <strain evidence="9 11">2789STDY5834865</strain>
    </source>
</reference>
<dbReference type="PANTHER" id="PTHR30185:SF13">
    <property type="entry name" value="LICABCH OPERON REGULATOR-RELATED"/>
    <property type="match status" value="1"/>
</dbReference>
<dbReference type="RefSeq" id="WP_022203508.1">
    <property type="nucleotide sequence ID" value="NZ_CATYWZ010000118.1"/>
</dbReference>
<dbReference type="InterPro" id="IPR050661">
    <property type="entry name" value="BglG_antiterminators"/>
</dbReference>
<feature type="domain" description="PRD" evidence="8">
    <location>
        <begin position="300"/>
        <end position="407"/>
    </location>
</feature>
<evidence type="ECO:0000256" key="1">
    <source>
        <dbReference type="ARBA" id="ARBA00022679"/>
    </source>
</evidence>
<dbReference type="InterPro" id="IPR036095">
    <property type="entry name" value="PTS_EIIB-like_sf"/>
</dbReference>
<evidence type="ECO:0000256" key="5">
    <source>
        <dbReference type="ARBA" id="ARBA00023163"/>
    </source>
</evidence>
<dbReference type="GO" id="GO:0008982">
    <property type="term" value="F:protein-N(PI)-phosphohistidine-sugar phosphotransferase activity"/>
    <property type="evidence" value="ECO:0007669"/>
    <property type="project" value="InterPro"/>
</dbReference>
<dbReference type="InterPro" id="IPR011608">
    <property type="entry name" value="PRD"/>
</dbReference>
<keyword evidence="3" id="KW-0805">Transcription regulation</keyword>
<sequence length="651" mass="74587">MLLPREKRILEILYAKKQGYTSSELAAALHISLRTVKTDIKRIREELEKTGCEILTKAGKGIWLSYDSQGKKYLDSLLLGGECASSMDPKTRKYYIALQLLDSDTYISTESISNSMYISKGTATNDINELIPFFEKQGLTLEKRVKYGIRLLGKESQLRIAKASVIRKIVVYQGSQVSRKLQPFFEDLNIEHINAILQEAEEHFGFILSDASYSELLIHCSIIVRRIRKGKVCAIDETELRAYSEMKEWGICGFIADALEKSFSVHMTEGDRSYLMMNLLGTRMQEHIPAETYSWGDDGADSGQMLEQWEDILRHAGDMFRENLIGDETLKIAMFLHLKAMFNRLQHQIHLENPMKRMVREELVYEFEVATYVAKLIKEEFHADLGEDEICDIALYLGASLERERAMRNRQSPVVTIVCGSGIGTSQFFEAKLGRIFPEIQVRKIVPISRARYEIGKDTQDFVLATVPLELEGIEVLNVSPMLGERDALLIEERIHPERRQLLISGKEKYPALFALMSERISIFKCDCRSLEEVISLMGRRLIHEKYVKEGFIESVLKREELAPTSIGDKFAVPHAFEGYVLKTGIGLMTLKKPIVWGNEKVQIIMMLSIDIREQEQFREIFSELAAITKNKWAIEQILNAERLSDIKIRN</sequence>
<evidence type="ECO:0000256" key="3">
    <source>
        <dbReference type="ARBA" id="ARBA00023015"/>
    </source>
</evidence>